<dbReference type="PROSITE" id="PS00455">
    <property type="entry name" value="AMP_BINDING"/>
    <property type="match status" value="1"/>
</dbReference>
<organism evidence="5 6">
    <name type="scientific">candidate division MSBL1 archaeon SCGC-AAA259B11</name>
    <dbReference type="NCBI Taxonomy" id="1698260"/>
    <lineage>
        <taxon>Archaea</taxon>
        <taxon>Methanobacteriati</taxon>
        <taxon>Methanobacteriota</taxon>
        <taxon>candidate division MSBL1</taxon>
    </lineage>
</organism>
<dbReference type="InterPro" id="IPR025110">
    <property type="entry name" value="AMP-bd_C"/>
</dbReference>
<evidence type="ECO:0000259" key="3">
    <source>
        <dbReference type="Pfam" id="PF00501"/>
    </source>
</evidence>
<feature type="domain" description="AMP-binding enzyme C-terminal" evidence="4">
    <location>
        <begin position="419"/>
        <end position="493"/>
    </location>
</feature>
<evidence type="ECO:0008006" key="7">
    <source>
        <dbReference type="Google" id="ProtNLM"/>
    </source>
</evidence>
<evidence type="ECO:0000313" key="6">
    <source>
        <dbReference type="Proteomes" id="UP000070184"/>
    </source>
</evidence>
<dbReference type="GO" id="GO:0031956">
    <property type="term" value="F:medium-chain fatty acid-CoA ligase activity"/>
    <property type="evidence" value="ECO:0007669"/>
    <property type="project" value="TreeGrafter"/>
</dbReference>
<name>A0A133U7I9_9EURY</name>
<accession>A0A133U7I9</accession>
<dbReference type="Gene3D" id="3.40.50.980">
    <property type="match status" value="2"/>
</dbReference>
<dbReference type="EMBL" id="LHXK01000011">
    <property type="protein sequence ID" value="KXA90161.1"/>
    <property type="molecule type" value="Genomic_DNA"/>
</dbReference>
<evidence type="ECO:0000256" key="2">
    <source>
        <dbReference type="ARBA" id="ARBA00022598"/>
    </source>
</evidence>
<feature type="domain" description="AMP-dependent synthetase/ligase" evidence="3">
    <location>
        <begin position="3"/>
        <end position="362"/>
    </location>
</feature>
<sequence>MFKSSVGRTPERDAIVNVLSEERYTFRDLADSAYSVANSFSEMGVEKGDRIAVCLTNRPEHGIVFLASQIIGAVAVPINFRVPPGKVVYHMEDSKPKVLFFGKASRESVGEAHGDFDCDTCVQVGDSVAEFARPFQDLLEARPDEPEVKVNQEDRSIILYTSGTTGDPKGVPLNHRNAAMRSITYSLSIGRRSRETMLGVMPMYHTVGLHSTFCSMMGMSGTYLSMPIFDPEKAARAVAEENVTILHEAPTILKRIAETKTAKGKDFDTVRKVVYAGSPLNESGYSLIEKTFKPDQVFCDYGMTEVACPMEMVNNRKTDELNVVGRNNFFHRTRIVEIGSDDPEALVEPGEEGELIIHKNSATSFNKYWNKPEKTEEAIKEGWIFTEDTVTETEKGHISITGRTDDMIKSGGENIHPPEVENILTAHPEVKDAAVIGVPDEEWGEKVKAYIHGEKVSKEEMDEWCLQNENLENFKRPKEYEFIEEIPRNPSGKILRYKLREQE</sequence>
<dbReference type="InterPro" id="IPR000873">
    <property type="entry name" value="AMP-dep_synth/lig_dom"/>
</dbReference>
<dbReference type="PANTHER" id="PTHR43201:SF5">
    <property type="entry name" value="MEDIUM-CHAIN ACYL-COA LIGASE ACSF2, MITOCHONDRIAL"/>
    <property type="match status" value="1"/>
</dbReference>
<dbReference type="InterPro" id="IPR045851">
    <property type="entry name" value="AMP-bd_C_sf"/>
</dbReference>
<dbReference type="PANTHER" id="PTHR43201">
    <property type="entry name" value="ACYL-COA SYNTHETASE"/>
    <property type="match status" value="1"/>
</dbReference>
<evidence type="ECO:0000259" key="4">
    <source>
        <dbReference type="Pfam" id="PF13193"/>
    </source>
</evidence>
<dbReference type="InterPro" id="IPR020845">
    <property type="entry name" value="AMP-binding_CS"/>
</dbReference>
<keyword evidence="6" id="KW-1185">Reference proteome</keyword>
<keyword evidence="2" id="KW-0436">Ligase</keyword>
<dbReference type="Proteomes" id="UP000070184">
    <property type="component" value="Unassembled WGS sequence"/>
</dbReference>
<dbReference type="GO" id="GO:0006631">
    <property type="term" value="P:fatty acid metabolic process"/>
    <property type="evidence" value="ECO:0007669"/>
    <property type="project" value="TreeGrafter"/>
</dbReference>
<dbReference type="FunFam" id="3.30.300.30:FF:000008">
    <property type="entry name" value="2,3-dihydroxybenzoate-AMP ligase"/>
    <property type="match status" value="1"/>
</dbReference>
<evidence type="ECO:0000313" key="5">
    <source>
        <dbReference type="EMBL" id="KXA90161.1"/>
    </source>
</evidence>
<comment type="caution">
    <text evidence="5">The sequence shown here is derived from an EMBL/GenBank/DDBJ whole genome shotgun (WGS) entry which is preliminary data.</text>
</comment>
<reference evidence="5 6" key="1">
    <citation type="journal article" date="2016" name="Sci. Rep.">
        <title>Metabolic traits of an uncultured archaeal lineage -MSBL1- from brine pools of the Red Sea.</title>
        <authorList>
            <person name="Mwirichia R."/>
            <person name="Alam I."/>
            <person name="Rashid M."/>
            <person name="Vinu M."/>
            <person name="Ba-Alawi W."/>
            <person name="Anthony Kamau A."/>
            <person name="Kamanda Ngugi D."/>
            <person name="Goker M."/>
            <person name="Klenk H.P."/>
            <person name="Bajic V."/>
            <person name="Stingl U."/>
        </authorList>
    </citation>
    <scope>NUCLEOTIDE SEQUENCE [LARGE SCALE GENOMIC DNA]</scope>
    <source>
        <strain evidence="5">SCGC-AAA259B11</strain>
    </source>
</reference>
<gene>
    <name evidence="5" type="ORF">AKJ61_01325</name>
</gene>
<dbReference type="Pfam" id="PF00501">
    <property type="entry name" value="AMP-binding"/>
    <property type="match status" value="1"/>
</dbReference>
<dbReference type="PATRIC" id="fig|1698260.3.peg.88"/>
<protein>
    <recommendedName>
        <fullName evidence="7">Long-chain fatty acid--CoA ligase</fullName>
    </recommendedName>
</protein>
<comment type="similarity">
    <text evidence="1">Belongs to the ATP-dependent AMP-binding enzyme family.</text>
</comment>
<dbReference type="Gene3D" id="2.30.38.10">
    <property type="entry name" value="Luciferase, Domain 3"/>
    <property type="match status" value="1"/>
</dbReference>
<dbReference type="AlphaFoldDB" id="A0A133U7I9"/>
<proteinExistence type="inferred from homology"/>
<dbReference type="SUPFAM" id="SSF56801">
    <property type="entry name" value="Acetyl-CoA synthetase-like"/>
    <property type="match status" value="1"/>
</dbReference>
<dbReference type="Gene3D" id="3.30.300.30">
    <property type="match status" value="1"/>
</dbReference>
<evidence type="ECO:0000256" key="1">
    <source>
        <dbReference type="ARBA" id="ARBA00006432"/>
    </source>
</evidence>
<dbReference type="Pfam" id="PF13193">
    <property type="entry name" value="AMP-binding_C"/>
    <property type="match status" value="1"/>
</dbReference>